<dbReference type="EMBL" id="LQZG01000001">
    <property type="protein sequence ID" value="OAB88787.1"/>
    <property type="molecule type" value="Genomic_DNA"/>
</dbReference>
<dbReference type="PRINTS" id="PR01438">
    <property type="entry name" value="UNVRSLSTRESS"/>
</dbReference>
<gene>
    <name evidence="3" type="ORF">AWH69_03125</name>
</gene>
<evidence type="ECO:0000313" key="4">
    <source>
        <dbReference type="Proteomes" id="UP000076976"/>
    </source>
</evidence>
<dbReference type="SUPFAM" id="SSF52402">
    <property type="entry name" value="Adenine nucleotide alpha hydrolases-like"/>
    <property type="match status" value="1"/>
</dbReference>
<dbReference type="InterPro" id="IPR006016">
    <property type="entry name" value="UspA"/>
</dbReference>
<dbReference type="Gene3D" id="3.40.50.620">
    <property type="entry name" value="HUPs"/>
    <property type="match status" value="1"/>
</dbReference>
<dbReference type="STRING" id="262209.AWH69_03125"/>
<name>A0A176QG45_9MICO</name>
<comment type="similarity">
    <text evidence="1">Belongs to the universal stress protein A family.</text>
</comment>
<evidence type="ECO:0000313" key="3">
    <source>
        <dbReference type="EMBL" id="OAB88787.1"/>
    </source>
</evidence>
<dbReference type="CDD" id="cd00293">
    <property type="entry name" value="USP-like"/>
    <property type="match status" value="1"/>
</dbReference>
<protein>
    <recommendedName>
        <fullName evidence="2">UspA domain-containing protein</fullName>
    </recommendedName>
</protein>
<evidence type="ECO:0000259" key="2">
    <source>
        <dbReference type="Pfam" id="PF00582"/>
    </source>
</evidence>
<dbReference type="RefSeq" id="WP_068271295.1">
    <property type="nucleotide sequence ID" value="NZ_LQZG01000001.1"/>
</dbReference>
<dbReference type="InterPro" id="IPR006015">
    <property type="entry name" value="Universal_stress_UspA"/>
</dbReference>
<dbReference type="InterPro" id="IPR014729">
    <property type="entry name" value="Rossmann-like_a/b/a_fold"/>
</dbReference>
<accession>A0A176QG45</accession>
<sequence>MKVVVGYRATEPGRAALAEAVSQGRAHGSELVLVVPAAERADADDALAAAGAEAEVVEVGDDRQAETELLDRSYEDETQMLVIGLRRRSPVGKLFLGSTAQRLLLEAGCPVVAVKPEVAPRR</sequence>
<dbReference type="AlphaFoldDB" id="A0A176QG45"/>
<feature type="domain" description="UspA" evidence="2">
    <location>
        <begin position="40"/>
        <end position="115"/>
    </location>
</feature>
<proteinExistence type="inferred from homology"/>
<evidence type="ECO:0000256" key="1">
    <source>
        <dbReference type="ARBA" id="ARBA00008791"/>
    </source>
</evidence>
<keyword evidence="4" id="KW-1185">Reference proteome</keyword>
<dbReference type="Pfam" id="PF00582">
    <property type="entry name" value="Usp"/>
    <property type="match status" value="1"/>
</dbReference>
<comment type="caution">
    <text evidence="3">The sequence shown here is derived from an EMBL/GenBank/DDBJ whole genome shotgun (WGS) entry which is preliminary data.</text>
</comment>
<reference evidence="3 4" key="1">
    <citation type="submission" date="2016-01" db="EMBL/GenBank/DDBJ databases">
        <title>Janibacter melonis strain CD11_4 genome sequencing and assembly.</title>
        <authorList>
            <person name="Nair G.R."/>
            <person name="Kaur G."/>
            <person name="Chander A.M."/>
            <person name="Mayilraj S."/>
        </authorList>
    </citation>
    <scope>NUCLEOTIDE SEQUENCE [LARGE SCALE GENOMIC DNA]</scope>
    <source>
        <strain evidence="3 4">CD11-4</strain>
    </source>
</reference>
<organism evidence="3 4">
    <name type="scientific">Janibacter melonis</name>
    <dbReference type="NCBI Taxonomy" id="262209"/>
    <lineage>
        <taxon>Bacteria</taxon>
        <taxon>Bacillati</taxon>
        <taxon>Actinomycetota</taxon>
        <taxon>Actinomycetes</taxon>
        <taxon>Micrococcales</taxon>
        <taxon>Intrasporangiaceae</taxon>
        <taxon>Janibacter</taxon>
    </lineage>
</organism>
<dbReference type="Proteomes" id="UP000076976">
    <property type="component" value="Unassembled WGS sequence"/>
</dbReference>